<protein>
    <recommendedName>
        <fullName evidence="4">Plasmid replication, integration and excision activator</fullName>
    </recommendedName>
</protein>
<comment type="caution">
    <text evidence="2">The sequence shown here is derived from an EMBL/GenBank/DDBJ whole genome shotgun (WGS) entry which is preliminary data.</text>
</comment>
<organism evidence="2 3">
    <name type="scientific">Spongisporangium articulatum</name>
    <dbReference type="NCBI Taxonomy" id="3362603"/>
    <lineage>
        <taxon>Bacteria</taxon>
        <taxon>Bacillati</taxon>
        <taxon>Actinomycetota</taxon>
        <taxon>Actinomycetes</taxon>
        <taxon>Kineosporiales</taxon>
        <taxon>Kineosporiaceae</taxon>
        <taxon>Spongisporangium</taxon>
    </lineage>
</organism>
<dbReference type="EMBL" id="JBITLV010000001">
    <property type="protein sequence ID" value="MFI7585924.1"/>
    <property type="molecule type" value="Genomic_DNA"/>
</dbReference>
<evidence type="ECO:0000313" key="3">
    <source>
        <dbReference type="Proteomes" id="UP001612915"/>
    </source>
</evidence>
<evidence type="ECO:0008006" key="4">
    <source>
        <dbReference type="Google" id="ProtNLM"/>
    </source>
</evidence>
<evidence type="ECO:0000256" key="1">
    <source>
        <dbReference type="SAM" id="MobiDB-lite"/>
    </source>
</evidence>
<evidence type="ECO:0000313" key="2">
    <source>
        <dbReference type="EMBL" id="MFI7585924.1"/>
    </source>
</evidence>
<proteinExistence type="predicted"/>
<keyword evidence="3" id="KW-1185">Reference proteome</keyword>
<feature type="region of interest" description="Disordered" evidence="1">
    <location>
        <begin position="125"/>
        <end position="162"/>
    </location>
</feature>
<reference evidence="2 3" key="1">
    <citation type="submission" date="2024-10" db="EMBL/GenBank/DDBJ databases">
        <title>The Natural Products Discovery Center: Release of the First 8490 Sequenced Strains for Exploring Actinobacteria Biosynthetic Diversity.</title>
        <authorList>
            <person name="Kalkreuter E."/>
            <person name="Kautsar S.A."/>
            <person name="Yang D."/>
            <person name="Bader C.D."/>
            <person name="Teijaro C.N."/>
            <person name="Fluegel L."/>
            <person name="Davis C.M."/>
            <person name="Simpson J.R."/>
            <person name="Lauterbach L."/>
            <person name="Steele A.D."/>
            <person name="Gui C."/>
            <person name="Meng S."/>
            <person name="Li G."/>
            <person name="Viehrig K."/>
            <person name="Ye F."/>
            <person name="Su P."/>
            <person name="Kiefer A.F."/>
            <person name="Nichols A."/>
            <person name="Cepeda A.J."/>
            <person name="Yan W."/>
            <person name="Fan B."/>
            <person name="Jiang Y."/>
            <person name="Adhikari A."/>
            <person name="Zheng C.-J."/>
            <person name="Schuster L."/>
            <person name="Cowan T.M."/>
            <person name="Smanski M.J."/>
            <person name="Chevrette M.G."/>
            <person name="De Carvalho L.P.S."/>
            <person name="Shen B."/>
        </authorList>
    </citation>
    <scope>NUCLEOTIDE SEQUENCE [LARGE SCALE GENOMIC DNA]</scope>
    <source>
        <strain evidence="2 3">NPDC049639</strain>
    </source>
</reference>
<accession>A0ABW8AHU0</accession>
<dbReference type="Proteomes" id="UP001612915">
    <property type="component" value="Unassembled WGS sequence"/>
</dbReference>
<sequence length="162" mass="16918">MALQGGHRFAVSMDEVFPHGLYAMSVDQAQDFDEKTRARTPSKDKQTGSLVWSVTCIDRDPEARVKEVKVKLLAPYMPELPPEIVPGSGLRPIAFSGMTITPYIDEGRGRARLAYSMRATGLSAASIGASGQDGAGRAPAGSATSAPRGPGQGRSGGQASAA</sequence>
<dbReference type="RefSeq" id="WP_398274658.1">
    <property type="nucleotide sequence ID" value="NZ_JBITLV010000001.1"/>
</dbReference>
<name>A0ABW8AHU0_9ACTN</name>
<gene>
    <name evidence="2" type="ORF">ACIB24_02475</name>
</gene>